<dbReference type="AlphaFoldDB" id="A0A1K0HEH5"/>
<gene>
    <name evidence="2" type="ORF">UBRO_20927</name>
</gene>
<reference evidence="3" key="1">
    <citation type="submission" date="2016-04" db="EMBL/GenBank/DDBJ databases">
        <authorList>
            <person name="Guldener U."/>
            <person name="Guldener U."/>
        </authorList>
    </citation>
    <scope>NUCLEOTIDE SEQUENCE [LARGE SCALE GENOMIC DNA]</scope>
    <source>
        <strain evidence="3">UB2112</strain>
    </source>
</reference>
<dbReference type="InterPro" id="IPR002109">
    <property type="entry name" value="Glutaredoxin"/>
</dbReference>
<dbReference type="SUPFAM" id="SSF52833">
    <property type="entry name" value="Thioredoxin-like"/>
    <property type="match status" value="1"/>
</dbReference>
<evidence type="ECO:0000313" key="2">
    <source>
        <dbReference type="EMBL" id="SAM85689.1"/>
    </source>
</evidence>
<dbReference type="InterPro" id="IPR014025">
    <property type="entry name" value="Glutaredoxin_subgr"/>
</dbReference>
<proteinExistence type="predicted"/>
<dbReference type="PROSITE" id="PS51354">
    <property type="entry name" value="GLUTAREDOXIN_2"/>
    <property type="match status" value="1"/>
</dbReference>
<dbReference type="Proteomes" id="UP000179920">
    <property type="component" value="Chromosome XVIII"/>
</dbReference>
<dbReference type="GO" id="GO:0015038">
    <property type="term" value="F:glutathione disulfide oxidoreductase activity"/>
    <property type="evidence" value="ECO:0007669"/>
    <property type="project" value="TreeGrafter"/>
</dbReference>
<dbReference type="InterPro" id="IPR036249">
    <property type="entry name" value="Thioredoxin-like_sf"/>
</dbReference>
<dbReference type="Gene3D" id="3.40.30.10">
    <property type="entry name" value="Glutaredoxin"/>
    <property type="match status" value="1"/>
</dbReference>
<dbReference type="CDD" id="cd03419">
    <property type="entry name" value="GRX_GRXh_1_2_like"/>
    <property type="match status" value="1"/>
</dbReference>
<evidence type="ECO:0000313" key="3">
    <source>
        <dbReference type="Proteomes" id="UP000179920"/>
    </source>
</evidence>
<dbReference type="Pfam" id="PF00462">
    <property type="entry name" value="Glutaredoxin"/>
    <property type="match status" value="1"/>
</dbReference>
<dbReference type="OrthoDB" id="423313at2759"/>
<accession>A0A1K0HEH5</accession>
<evidence type="ECO:0000259" key="1">
    <source>
        <dbReference type="Pfam" id="PF00462"/>
    </source>
</evidence>
<feature type="domain" description="Glutaredoxin" evidence="1">
    <location>
        <begin position="128"/>
        <end position="187"/>
    </location>
</feature>
<dbReference type="PANTHER" id="PTHR45694:SF18">
    <property type="entry name" value="GLUTAREDOXIN-1-RELATED"/>
    <property type="match status" value="1"/>
</dbReference>
<protein>
    <submittedName>
        <fullName evidence="2">Related to Glutaredoxin</fullName>
    </submittedName>
</protein>
<name>A0A1K0HEH5_9BASI</name>
<dbReference type="PANTHER" id="PTHR45694">
    <property type="entry name" value="GLUTAREDOXIN 2"/>
    <property type="match status" value="1"/>
</dbReference>
<dbReference type="GO" id="GO:0034599">
    <property type="term" value="P:cellular response to oxidative stress"/>
    <property type="evidence" value="ECO:0007669"/>
    <property type="project" value="TreeGrafter"/>
</dbReference>
<dbReference type="GO" id="GO:0005634">
    <property type="term" value="C:nucleus"/>
    <property type="evidence" value="ECO:0007669"/>
    <property type="project" value="TreeGrafter"/>
</dbReference>
<sequence length="214" mass="24053">MEAKGKASPSRSHLELDLEEETRFSAKEESILLLLLLHLLGQQANYTLRDDWQDIFIDRTPLDAGILGLLKGEPRNRFRQLLSQVGLAPRAQKSRLPAGYSILNDAYQVYSLSRGDWVHRMRSSLGLTVFSKSYCPYSQKAKVLLDSLGAVYTVYEVDLRPDSHNLQMALARLTGHATFPTILARDKVLGGNDDLHEYYRTGALEGVLHSVRAL</sequence>
<dbReference type="PRINTS" id="PR00160">
    <property type="entry name" value="GLUTAREDOXIN"/>
</dbReference>
<dbReference type="EMBL" id="LT558134">
    <property type="protein sequence ID" value="SAM85689.1"/>
    <property type="molecule type" value="Genomic_DNA"/>
</dbReference>
<dbReference type="GO" id="GO:0005737">
    <property type="term" value="C:cytoplasm"/>
    <property type="evidence" value="ECO:0007669"/>
    <property type="project" value="TreeGrafter"/>
</dbReference>
<organism evidence="2 3">
    <name type="scientific">Ustilago bromivora</name>
    <dbReference type="NCBI Taxonomy" id="307758"/>
    <lineage>
        <taxon>Eukaryota</taxon>
        <taxon>Fungi</taxon>
        <taxon>Dikarya</taxon>
        <taxon>Basidiomycota</taxon>
        <taxon>Ustilaginomycotina</taxon>
        <taxon>Ustilaginomycetes</taxon>
        <taxon>Ustilaginales</taxon>
        <taxon>Ustilaginaceae</taxon>
        <taxon>Ustilago</taxon>
    </lineage>
</organism>